<dbReference type="Pfam" id="PF10604">
    <property type="entry name" value="Polyketide_cyc2"/>
    <property type="match status" value="1"/>
</dbReference>
<accession>A0ABW8NGC4</accession>
<evidence type="ECO:0000313" key="3">
    <source>
        <dbReference type="Proteomes" id="UP001620597"/>
    </source>
</evidence>
<dbReference type="PANTHER" id="PTHR39332">
    <property type="entry name" value="BLL4707 PROTEIN"/>
    <property type="match status" value="1"/>
</dbReference>
<dbReference type="PROSITE" id="PS51257">
    <property type="entry name" value="PROKAR_LIPOPROTEIN"/>
    <property type="match status" value="1"/>
</dbReference>
<dbReference type="EMBL" id="JBBKTX010000006">
    <property type="protein sequence ID" value="MFK4751980.1"/>
    <property type="molecule type" value="Genomic_DNA"/>
</dbReference>
<proteinExistence type="predicted"/>
<organism evidence="2 3">
    <name type="scientific">Oceanobacter antarcticus</name>
    <dbReference type="NCBI Taxonomy" id="3133425"/>
    <lineage>
        <taxon>Bacteria</taxon>
        <taxon>Pseudomonadati</taxon>
        <taxon>Pseudomonadota</taxon>
        <taxon>Gammaproteobacteria</taxon>
        <taxon>Oceanospirillales</taxon>
        <taxon>Oceanospirillaceae</taxon>
        <taxon>Oceanobacter</taxon>
    </lineage>
</organism>
<sequence length="162" mass="17921">MMKKTLSTLLICGSALTASCANMNGMHEQSIVTESVRVNAPADDVWQLVGKFNDLKRWHPAVKISKQVSDQRYLTLQDDTEMVEQETARDDSGMSYSYRIVSSPLPVAAYHATISVMAVGASQSEVTWRSSFDAKGVSKAEAEATIRGVYRAGLDHLQQMYR</sequence>
<reference evidence="2 3" key="1">
    <citation type="submission" date="2024-03" db="EMBL/GenBank/DDBJ databases">
        <title>High-quality draft genome sequence of Oceanobacter sp. wDCs-4.</title>
        <authorList>
            <person name="Dong C."/>
        </authorList>
    </citation>
    <scope>NUCLEOTIDE SEQUENCE [LARGE SCALE GENOMIC DNA]</scope>
    <source>
        <strain evidence="3">wDCs-4</strain>
    </source>
</reference>
<dbReference type="SUPFAM" id="SSF55961">
    <property type="entry name" value="Bet v1-like"/>
    <property type="match status" value="1"/>
</dbReference>
<name>A0ABW8NGC4_9GAMM</name>
<protein>
    <submittedName>
        <fullName evidence="2">SRPBCC family protein</fullName>
    </submittedName>
</protein>
<dbReference type="Proteomes" id="UP001620597">
    <property type="component" value="Unassembled WGS sequence"/>
</dbReference>
<dbReference type="Gene3D" id="3.30.530.20">
    <property type="match status" value="1"/>
</dbReference>
<feature type="chain" id="PRO_5046127728" evidence="1">
    <location>
        <begin position="21"/>
        <end position="162"/>
    </location>
</feature>
<keyword evidence="3" id="KW-1185">Reference proteome</keyword>
<evidence type="ECO:0000313" key="2">
    <source>
        <dbReference type="EMBL" id="MFK4751980.1"/>
    </source>
</evidence>
<feature type="signal peptide" evidence="1">
    <location>
        <begin position="1"/>
        <end position="20"/>
    </location>
</feature>
<dbReference type="CDD" id="cd07821">
    <property type="entry name" value="PYR_PYL_RCAR_like"/>
    <property type="match status" value="1"/>
</dbReference>
<gene>
    <name evidence="2" type="ORF">WG929_06110</name>
</gene>
<evidence type="ECO:0000256" key="1">
    <source>
        <dbReference type="SAM" id="SignalP"/>
    </source>
</evidence>
<dbReference type="PANTHER" id="PTHR39332:SF7">
    <property type="entry name" value="SRPBCC FAMILY PROTEIN"/>
    <property type="match status" value="1"/>
</dbReference>
<comment type="caution">
    <text evidence="2">The sequence shown here is derived from an EMBL/GenBank/DDBJ whole genome shotgun (WGS) entry which is preliminary data.</text>
</comment>
<dbReference type="InterPro" id="IPR023393">
    <property type="entry name" value="START-like_dom_sf"/>
</dbReference>
<dbReference type="RefSeq" id="WP_416205328.1">
    <property type="nucleotide sequence ID" value="NZ_JBBKTX010000006.1"/>
</dbReference>
<dbReference type="InterPro" id="IPR019587">
    <property type="entry name" value="Polyketide_cyclase/dehydratase"/>
</dbReference>
<keyword evidence="1" id="KW-0732">Signal</keyword>